<protein>
    <submittedName>
        <fullName evidence="2">Uncharacterized protein</fullName>
    </submittedName>
</protein>
<feature type="transmembrane region" description="Helical" evidence="1">
    <location>
        <begin position="220"/>
        <end position="243"/>
    </location>
</feature>
<gene>
    <name evidence="2" type="ORF">BXZ70DRAFT_891760</name>
</gene>
<keyword evidence="1" id="KW-1133">Transmembrane helix</keyword>
<evidence type="ECO:0000313" key="2">
    <source>
        <dbReference type="EMBL" id="KAH8101397.1"/>
    </source>
</evidence>
<keyword evidence="1" id="KW-0812">Transmembrane</keyword>
<dbReference type="EMBL" id="JAEVFJ010000012">
    <property type="protein sequence ID" value="KAH8101397.1"/>
    <property type="molecule type" value="Genomic_DNA"/>
</dbReference>
<comment type="caution">
    <text evidence="2">The sequence shown here is derived from an EMBL/GenBank/DDBJ whole genome shotgun (WGS) entry which is preliminary data.</text>
</comment>
<feature type="transmembrane region" description="Helical" evidence="1">
    <location>
        <begin position="106"/>
        <end position="127"/>
    </location>
</feature>
<reference evidence="2" key="1">
    <citation type="journal article" date="2021" name="New Phytol.">
        <title>Evolutionary innovations through gain and loss of genes in the ectomycorrhizal Boletales.</title>
        <authorList>
            <person name="Wu G."/>
            <person name="Miyauchi S."/>
            <person name="Morin E."/>
            <person name="Kuo A."/>
            <person name="Drula E."/>
            <person name="Varga T."/>
            <person name="Kohler A."/>
            <person name="Feng B."/>
            <person name="Cao Y."/>
            <person name="Lipzen A."/>
            <person name="Daum C."/>
            <person name="Hundley H."/>
            <person name="Pangilinan J."/>
            <person name="Johnson J."/>
            <person name="Barry K."/>
            <person name="LaButti K."/>
            <person name="Ng V."/>
            <person name="Ahrendt S."/>
            <person name="Min B."/>
            <person name="Choi I.G."/>
            <person name="Park H."/>
            <person name="Plett J.M."/>
            <person name="Magnuson J."/>
            <person name="Spatafora J.W."/>
            <person name="Nagy L.G."/>
            <person name="Henrissat B."/>
            <person name="Grigoriev I.V."/>
            <person name="Yang Z.L."/>
            <person name="Xu J."/>
            <person name="Martin F.M."/>
        </authorList>
    </citation>
    <scope>NUCLEOTIDE SEQUENCE</scope>
    <source>
        <strain evidence="2">KKN 215</strain>
    </source>
</reference>
<proteinExistence type="predicted"/>
<feature type="transmembrane region" description="Helical" evidence="1">
    <location>
        <begin position="139"/>
        <end position="161"/>
    </location>
</feature>
<dbReference type="OrthoDB" id="2905268at2759"/>
<accession>A0A8K0XQG4</accession>
<organism evidence="2 3">
    <name type="scientific">Cristinia sonorae</name>
    <dbReference type="NCBI Taxonomy" id="1940300"/>
    <lineage>
        <taxon>Eukaryota</taxon>
        <taxon>Fungi</taxon>
        <taxon>Dikarya</taxon>
        <taxon>Basidiomycota</taxon>
        <taxon>Agaricomycotina</taxon>
        <taxon>Agaricomycetes</taxon>
        <taxon>Agaricomycetidae</taxon>
        <taxon>Agaricales</taxon>
        <taxon>Pleurotineae</taxon>
        <taxon>Stephanosporaceae</taxon>
        <taxon>Cristinia</taxon>
    </lineage>
</organism>
<feature type="transmembrane region" description="Helical" evidence="1">
    <location>
        <begin position="58"/>
        <end position="77"/>
    </location>
</feature>
<evidence type="ECO:0000256" key="1">
    <source>
        <dbReference type="SAM" id="Phobius"/>
    </source>
</evidence>
<sequence>MLGSFAPVNETAAQIRIDEATLVGFDIVFCAYGVHVTMFFLCLSMLWGQRKTRPRQTYVWIAYIVILFILGSLANGINMKVNVLMYVDNRDYPGGPTAYDKDTFSVPINLICTTACILGAWFQDALLLYRFHVIMRATWWMMIVPTILYVASIILSCFLLNSLIEPGSNLWQHSNVNLSLAYWSTTIATNVILTIFIVGKLVRMRMEMRRVMGNNFHVPYLSISAMLVESAGLYTAFGLAFLIPYAQNLTINIVFFSMLRQIQYIAPLLIILRVAQGRALTRETVFSMSTVEWRVPTDSSTTAPGVLDLDASGNPFGKSEKVIGPMTYASNEDESRSQFSSVVLY</sequence>
<keyword evidence="1" id="KW-0472">Membrane</keyword>
<feature type="transmembrane region" description="Helical" evidence="1">
    <location>
        <begin position="20"/>
        <end position="46"/>
    </location>
</feature>
<evidence type="ECO:0000313" key="3">
    <source>
        <dbReference type="Proteomes" id="UP000813824"/>
    </source>
</evidence>
<name>A0A8K0XQG4_9AGAR</name>
<keyword evidence="3" id="KW-1185">Reference proteome</keyword>
<feature type="transmembrane region" description="Helical" evidence="1">
    <location>
        <begin position="249"/>
        <end position="272"/>
    </location>
</feature>
<dbReference type="Proteomes" id="UP000813824">
    <property type="component" value="Unassembled WGS sequence"/>
</dbReference>
<feature type="transmembrane region" description="Helical" evidence="1">
    <location>
        <begin position="181"/>
        <end position="199"/>
    </location>
</feature>
<dbReference type="AlphaFoldDB" id="A0A8K0XQG4"/>